<evidence type="ECO:0000256" key="1">
    <source>
        <dbReference type="SAM" id="Phobius"/>
    </source>
</evidence>
<feature type="transmembrane region" description="Helical" evidence="1">
    <location>
        <begin position="15"/>
        <end position="39"/>
    </location>
</feature>
<organism evidence="2 3">
    <name type="scientific">Klebsiella grimontii</name>
    <dbReference type="NCBI Taxonomy" id="2058152"/>
    <lineage>
        <taxon>Bacteria</taxon>
        <taxon>Pseudomonadati</taxon>
        <taxon>Pseudomonadota</taxon>
        <taxon>Gammaproteobacteria</taxon>
        <taxon>Enterobacterales</taxon>
        <taxon>Enterobacteriaceae</taxon>
        <taxon>Klebsiella/Raoultella group</taxon>
        <taxon>Klebsiella</taxon>
    </lineage>
</organism>
<keyword evidence="1" id="KW-0472">Membrane</keyword>
<gene>
    <name evidence="2" type="ORF">NCTC9149_02393</name>
</gene>
<feature type="transmembrane region" description="Helical" evidence="1">
    <location>
        <begin position="68"/>
        <end position="88"/>
    </location>
</feature>
<feature type="transmembrane region" description="Helical" evidence="1">
    <location>
        <begin position="45"/>
        <end position="61"/>
    </location>
</feature>
<proteinExistence type="predicted"/>
<dbReference type="EMBL" id="UGMX01000002">
    <property type="protein sequence ID" value="STW05992.1"/>
    <property type="molecule type" value="Genomic_DNA"/>
</dbReference>
<comment type="caution">
    <text evidence="2">The sequence shown here is derived from an EMBL/GenBank/DDBJ whole genome shotgun (WGS) entry which is preliminary data.</text>
</comment>
<dbReference type="Proteomes" id="UP000254571">
    <property type="component" value="Unassembled WGS sequence"/>
</dbReference>
<sequence>MSSEMKIKLGDIQGWLFYFLVFFVVFDGMRSNMIISGLVSPFRELALNLFIICCAPMLIACKKRDFRIAIPFLCISLLAIVNIPITLFNNIADYKIGNILIFENKYSAIYKHIIFLCYFCH</sequence>
<name>A0A7H4P0M7_9ENTR</name>
<keyword evidence="1" id="KW-1133">Transmembrane helix</keyword>
<evidence type="ECO:0000313" key="2">
    <source>
        <dbReference type="EMBL" id="STW05992.1"/>
    </source>
</evidence>
<keyword evidence="1" id="KW-0812">Transmembrane</keyword>
<accession>A0A7H4P0M7</accession>
<dbReference type="AlphaFoldDB" id="A0A7H4P0M7"/>
<protein>
    <submittedName>
        <fullName evidence="2">Uncharacterized protein</fullName>
    </submittedName>
</protein>
<evidence type="ECO:0000313" key="3">
    <source>
        <dbReference type="Proteomes" id="UP000254571"/>
    </source>
</evidence>
<reference evidence="2 3" key="1">
    <citation type="submission" date="2018-06" db="EMBL/GenBank/DDBJ databases">
        <authorList>
            <consortium name="Pathogen Informatics"/>
            <person name="Doyle S."/>
        </authorList>
    </citation>
    <scope>NUCLEOTIDE SEQUENCE [LARGE SCALE GENOMIC DNA]</scope>
    <source>
        <strain evidence="2 3">NCTC9149</strain>
    </source>
</reference>